<dbReference type="InterPro" id="IPR001867">
    <property type="entry name" value="OmpR/PhoB-type_DNA-bd"/>
</dbReference>
<keyword evidence="1 2" id="KW-0238">DNA-binding</keyword>
<dbReference type="CDD" id="cd00383">
    <property type="entry name" value="trans_reg_C"/>
    <property type="match status" value="1"/>
</dbReference>
<dbReference type="Pfam" id="PF00486">
    <property type="entry name" value="Trans_reg_C"/>
    <property type="match status" value="1"/>
</dbReference>
<dbReference type="PROSITE" id="PS51755">
    <property type="entry name" value="OMPR_PHOB"/>
    <property type="match status" value="1"/>
</dbReference>
<dbReference type="Gene3D" id="1.10.10.10">
    <property type="entry name" value="Winged helix-like DNA-binding domain superfamily/Winged helix DNA-binding domain"/>
    <property type="match status" value="1"/>
</dbReference>
<dbReference type="InterPro" id="IPR036388">
    <property type="entry name" value="WH-like_DNA-bd_sf"/>
</dbReference>
<evidence type="ECO:0000313" key="5">
    <source>
        <dbReference type="Proteomes" id="UP001501509"/>
    </source>
</evidence>
<dbReference type="RefSeq" id="WP_344546740.1">
    <property type="nucleotide sequence ID" value="NZ_BAAATD010000011.1"/>
</dbReference>
<feature type="DNA-binding region" description="OmpR/PhoB-type" evidence="2">
    <location>
        <begin position="64"/>
        <end position="162"/>
    </location>
</feature>
<name>A0ABP6CR22_9ACTN</name>
<evidence type="ECO:0000259" key="3">
    <source>
        <dbReference type="PROSITE" id="PS51755"/>
    </source>
</evidence>
<proteinExistence type="predicted"/>
<gene>
    <name evidence="4" type="ORF">GCM10010411_69730</name>
</gene>
<dbReference type="InterPro" id="IPR016032">
    <property type="entry name" value="Sig_transdc_resp-reg_C-effctor"/>
</dbReference>
<evidence type="ECO:0000256" key="2">
    <source>
        <dbReference type="PROSITE-ProRule" id="PRU01091"/>
    </source>
</evidence>
<evidence type="ECO:0000256" key="1">
    <source>
        <dbReference type="ARBA" id="ARBA00023125"/>
    </source>
</evidence>
<protein>
    <recommendedName>
        <fullName evidence="3">OmpR/PhoB-type domain-containing protein</fullName>
    </recommendedName>
</protein>
<dbReference type="Proteomes" id="UP001501509">
    <property type="component" value="Unassembled WGS sequence"/>
</dbReference>
<accession>A0ABP6CR22</accession>
<comment type="caution">
    <text evidence="4">The sequence shown here is derived from an EMBL/GenBank/DDBJ whole genome shotgun (WGS) entry which is preliminary data.</text>
</comment>
<dbReference type="EMBL" id="BAAATD010000011">
    <property type="protein sequence ID" value="GAA2623591.1"/>
    <property type="molecule type" value="Genomic_DNA"/>
</dbReference>
<dbReference type="SUPFAM" id="SSF46894">
    <property type="entry name" value="C-terminal effector domain of the bipartite response regulators"/>
    <property type="match status" value="1"/>
</dbReference>
<keyword evidence="5" id="KW-1185">Reference proteome</keyword>
<evidence type="ECO:0000313" key="4">
    <source>
        <dbReference type="EMBL" id="GAA2623591.1"/>
    </source>
</evidence>
<feature type="domain" description="OmpR/PhoB-type" evidence="3">
    <location>
        <begin position="64"/>
        <end position="162"/>
    </location>
</feature>
<dbReference type="SMART" id="SM00862">
    <property type="entry name" value="Trans_reg_C"/>
    <property type="match status" value="1"/>
</dbReference>
<reference evidence="5" key="1">
    <citation type="journal article" date="2019" name="Int. J. Syst. Evol. Microbiol.">
        <title>The Global Catalogue of Microorganisms (GCM) 10K type strain sequencing project: providing services to taxonomists for standard genome sequencing and annotation.</title>
        <authorList>
            <consortium name="The Broad Institute Genomics Platform"/>
            <consortium name="The Broad Institute Genome Sequencing Center for Infectious Disease"/>
            <person name="Wu L."/>
            <person name="Ma J."/>
        </authorList>
    </citation>
    <scope>NUCLEOTIDE SEQUENCE [LARGE SCALE GENOMIC DNA]</scope>
    <source>
        <strain evidence="5">JCM 6833</strain>
    </source>
</reference>
<sequence length="163" mass="18297">MPFRSPDRTKAFPKADYVIVVAENLDDEHRASINRLLSHGATVVVVRELGAAAQWLAEAPPEDPGLVQVGDLEIHLGERRVRWRGRQLGLSRREVEIMSHLARPPGRASSFAEITERVWGTRTGVEPTVVHCAVRRLRRKLEEAQATVRVESVRGFGLRLVPE</sequence>
<organism evidence="4 5">
    <name type="scientific">Actinomadura fulvescens</name>
    <dbReference type="NCBI Taxonomy" id="46160"/>
    <lineage>
        <taxon>Bacteria</taxon>
        <taxon>Bacillati</taxon>
        <taxon>Actinomycetota</taxon>
        <taxon>Actinomycetes</taxon>
        <taxon>Streptosporangiales</taxon>
        <taxon>Thermomonosporaceae</taxon>
        <taxon>Actinomadura</taxon>
    </lineage>
</organism>